<name>A0AAN7ZD47_9PEZI</name>
<feature type="compositionally biased region" description="Low complexity" evidence="1">
    <location>
        <begin position="13"/>
        <end position="23"/>
    </location>
</feature>
<evidence type="ECO:0000313" key="3">
    <source>
        <dbReference type="Proteomes" id="UP001305414"/>
    </source>
</evidence>
<accession>A0AAN7ZD47</accession>
<evidence type="ECO:0000313" key="2">
    <source>
        <dbReference type="EMBL" id="KAK5634943.1"/>
    </source>
</evidence>
<keyword evidence="3" id="KW-1185">Reference proteome</keyword>
<feature type="region of interest" description="Disordered" evidence="1">
    <location>
        <begin position="13"/>
        <end position="34"/>
    </location>
</feature>
<proteinExistence type="predicted"/>
<reference evidence="2 3" key="1">
    <citation type="submission" date="2023-10" db="EMBL/GenBank/DDBJ databases">
        <title>Draft genome sequence of Xylaria bambusicola isolate GMP-LS, the root and basal stem rot pathogen of sugarcane in Indonesia.</title>
        <authorList>
            <person name="Selvaraj P."/>
            <person name="Muralishankar V."/>
            <person name="Muruganantham S."/>
            <person name="Sp S."/>
            <person name="Haryani S."/>
            <person name="Lau K.J.X."/>
            <person name="Naqvi N.I."/>
        </authorList>
    </citation>
    <scope>NUCLEOTIDE SEQUENCE [LARGE SCALE GENOMIC DNA]</scope>
    <source>
        <strain evidence="2">GMP-LS</strain>
    </source>
</reference>
<gene>
    <name evidence="2" type="ORF">RRF57_010655</name>
</gene>
<sequence length="162" mass="16996">MAATATSTNVIAPPTIAPTLTPREGPEEAGPGGFVGEDVVRQSRLPQHLWVVVSFVEEVAFDVDCLIVSVGLSMNEGAGVEVSPYACQLCVSQTGGASKNIVVLSAGDNVIALAMVPEFKFPGPAQNTPFVTVPVHESYFPSKEYDMPLIYPSTLVLASSCV</sequence>
<organism evidence="2 3">
    <name type="scientific">Xylaria bambusicola</name>
    <dbReference type="NCBI Taxonomy" id="326684"/>
    <lineage>
        <taxon>Eukaryota</taxon>
        <taxon>Fungi</taxon>
        <taxon>Dikarya</taxon>
        <taxon>Ascomycota</taxon>
        <taxon>Pezizomycotina</taxon>
        <taxon>Sordariomycetes</taxon>
        <taxon>Xylariomycetidae</taxon>
        <taxon>Xylariales</taxon>
        <taxon>Xylariaceae</taxon>
        <taxon>Xylaria</taxon>
    </lineage>
</organism>
<dbReference type="Proteomes" id="UP001305414">
    <property type="component" value="Unassembled WGS sequence"/>
</dbReference>
<comment type="caution">
    <text evidence="2">The sequence shown here is derived from an EMBL/GenBank/DDBJ whole genome shotgun (WGS) entry which is preliminary data.</text>
</comment>
<dbReference type="AlphaFoldDB" id="A0AAN7ZD47"/>
<protein>
    <submittedName>
        <fullName evidence="2">Uncharacterized protein</fullName>
    </submittedName>
</protein>
<evidence type="ECO:0000256" key="1">
    <source>
        <dbReference type="SAM" id="MobiDB-lite"/>
    </source>
</evidence>
<dbReference type="EMBL" id="JAWHQM010000046">
    <property type="protein sequence ID" value="KAK5634943.1"/>
    <property type="molecule type" value="Genomic_DNA"/>
</dbReference>